<evidence type="ECO:0000313" key="3">
    <source>
        <dbReference type="Proteomes" id="UP000029665"/>
    </source>
</evidence>
<evidence type="ECO:0000313" key="2">
    <source>
        <dbReference type="EMBL" id="CDO76200.1"/>
    </source>
</evidence>
<dbReference type="OMA" id="QDNYEDN"/>
<dbReference type="EMBL" id="CCBP010000346">
    <property type="protein sequence ID" value="CDO76200.1"/>
    <property type="molecule type" value="Genomic_DNA"/>
</dbReference>
<gene>
    <name evidence="2" type="ORF">BN946_scf185037.g23</name>
</gene>
<feature type="compositionally biased region" description="Acidic residues" evidence="1">
    <location>
        <begin position="99"/>
        <end position="109"/>
    </location>
</feature>
<evidence type="ECO:0000256" key="1">
    <source>
        <dbReference type="SAM" id="MobiDB-lite"/>
    </source>
</evidence>
<proteinExistence type="predicted"/>
<sequence length="1060" mass="118834">MSTPVQPGPFRKSDGEVVWMCNCATLCKGVWVQLANRKAWQRHAPLQDISVEQFLRQEHHQSAGSTPGPSYVAQRLSARPSASTTVPRDDPYANMPPLVDDDDDDDAANDDNKEVMQDETPRSASCDPSTRRATYRFSPGCAPSLSVPQHNARDASAAVPHHSPMEIDELDEYADLMHDIEDIFARAAPDEDDRDAAAPLPQPDDRPDGVPPAEEVPEYGYAEDVDIPQNARRREVREALDCVRVLQEATLDSGGLADVTLNRLRAPSHAPPEVNALERASLRMLLARGDASQDNYEDNRAAFLELHPEDDIPSYDQIKRKIAEVTGVGAVHTHMCTFPLGPQIQAMYASPENARLMCHRTTRTEEILTARQQGSTATAYIDDVYHGTDYLREVQSGRIRHDDTVVMFSLDGAQLYANKTSDCWFFIWVLFDLPPDVRYKKRYVLPGGVIGGPNKPKNVDSFLLPALAHLAALQREGLFIWDAARQVQFRSAPYLLMATADGPGMTYLSGLVGHQGGHGCRLYCGMRGRLKPSANTYYPAAMKPDDYDKDRSDHADVDLRSHATVSSQEVRTTYLVNARRVIALGGRVEYQRIRLETGIAKPSIFMGLPRVLPLPTCFASNLMHLITLNLTDLFLSLFRGTLVCEPTDNKADWPWAVLADRGIWRAHARLVADATAYLPGSFDRPPRNPAEKISSGYKAWEYLLYVYGLLPGLLRPLLASQYWRHFCKFVSAVRMILQRRILPSQLRVAHVRFVEHAHDFELLYYQRRTDRLHFCRQSMHLTIHLASEVLQLGPGALYTQWTLENFIGNITREMRQHVTPYANVSERALHRCQVNALKAMDPTFDRSQNDQGAALSRDLGDGYTLLRARERAPKRLQGLEVQALQVYLQTRGLDVPQESLAVQRWAHLRLPNGQIARTARKEEVSEMQGKSVRRSRMVKLQENRFAEVRYFFEGTINGVQTTLAMVAMFSGPDIAIHQSSFGVLWACSYGGDTSRVVIDAKAISAVVAMVPLPMTSSEALEPEANSRYMARYFLIEKPGLDVASLSGTRDDEGENEEDSD</sequence>
<comment type="caution">
    <text evidence="2">The sequence shown here is derived from an EMBL/GenBank/DDBJ whole genome shotgun (WGS) entry which is preliminary data.</text>
</comment>
<keyword evidence="3" id="KW-1185">Reference proteome</keyword>
<dbReference type="InterPro" id="IPR004242">
    <property type="entry name" value="Transposase_21"/>
</dbReference>
<dbReference type="HOGENOM" id="CLU_007337_0_2_1"/>
<organism evidence="2 3">
    <name type="scientific">Pycnoporus cinnabarinus</name>
    <name type="common">Cinnabar-red polypore</name>
    <name type="synonym">Trametes cinnabarina</name>
    <dbReference type="NCBI Taxonomy" id="5643"/>
    <lineage>
        <taxon>Eukaryota</taxon>
        <taxon>Fungi</taxon>
        <taxon>Dikarya</taxon>
        <taxon>Basidiomycota</taxon>
        <taxon>Agaricomycotina</taxon>
        <taxon>Agaricomycetes</taxon>
        <taxon>Polyporales</taxon>
        <taxon>Polyporaceae</taxon>
        <taxon>Trametes</taxon>
    </lineage>
</organism>
<dbReference type="Pfam" id="PF02992">
    <property type="entry name" value="Transposase_21"/>
    <property type="match status" value="1"/>
</dbReference>
<dbReference type="Proteomes" id="UP000029665">
    <property type="component" value="Unassembled WGS sequence"/>
</dbReference>
<dbReference type="AlphaFoldDB" id="A0A060SP91"/>
<dbReference type="PANTHER" id="PTHR46579:SF1">
    <property type="entry name" value="F5_8 TYPE C DOMAIN-CONTAINING PROTEIN"/>
    <property type="match status" value="1"/>
</dbReference>
<dbReference type="PANTHER" id="PTHR46579">
    <property type="entry name" value="F5/8 TYPE C DOMAIN-CONTAINING PROTEIN-RELATED"/>
    <property type="match status" value="1"/>
</dbReference>
<feature type="region of interest" description="Disordered" evidence="1">
    <location>
        <begin position="58"/>
        <end position="132"/>
    </location>
</feature>
<feature type="compositionally biased region" description="Basic and acidic residues" evidence="1">
    <location>
        <begin position="110"/>
        <end position="121"/>
    </location>
</feature>
<feature type="region of interest" description="Disordered" evidence="1">
    <location>
        <begin position="187"/>
        <end position="227"/>
    </location>
</feature>
<dbReference type="STRING" id="5643.A0A060SP91"/>
<dbReference type="OrthoDB" id="2669721at2759"/>
<feature type="compositionally biased region" description="Polar residues" evidence="1">
    <location>
        <begin position="122"/>
        <end position="132"/>
    </location>
</feature>
<name>A0A060SP91_PYCCI</name>
<accession>A0A060SP91</accession>
<reference evidence="2" key="1">
    <citation type="submission" date="2014-01" db="EMBL/GenBank/DDBJ databases">
        <title>The genome of the white-rot fungus Pycnoporus cinnabarinus: a basidiomycete model with a versatile arsenal for lignocellulosic biomass breakdown.</title>
        <authorList>
            <person name="Levasseur A."/>
            <person name="Lomascolo A."/>
            <person name="Ruiz-Duenas F.J."/>
            <person name="Uzan E."/>
            <person name="Piumi F."/>
            <person name="Kues U."/>
            <person name="Ram A.F.J."/>
            <person name="Murat C."/>
            <person name="Haon M."/>
            <person name="Benoit I."/>
            <person name="Arfi Y."/>
            <person name="Chevret D."/>
            <person name="Drula E."/>
            <person name="Kwon M.J."/>
            <person name="Gouret P."/>
            <person name="Lesage-Meessen L."/>
            <person name="Lombard V."/>
            <person name="Mariette J."/>
            <person name="Noirot C."/>
            <person name="Park J."/>
            <person name="Patyshakuliyeva A."/>
            <person name="Wieneger R.A.B."/>
            <person name="Wosten H.A.B."/>
            <person name="Martin F."/>
            <person name="Coutinho P.M."/>
            <person name="de Vries R."/>
            <person name="Martinez A.T."/>
            <person name="Klopp C."/>
            <person name="Pontarotti P."/>
            <person name="Henrissat B."/>
            <person name="Record E."/>
        </authorList>
    </citation>
    <scope>NUCLEOTIDE SEQUENCE [LARGE SCALE GENOMIC DNA]</scope>
    <source>
        <strain evidence="2">BRFM137</strain>
    </source>
</reference>
<feature type="compositionally biased region" description="Acidic residues" evidence="1">
    <location>
        <begin position="215"/>
        <end position="226"/>
    </location>
</feature>
<protein>
    <submittedName>
        <fullName evidence="2">Uncharacterized protein</fullName>
    </submittedName>
</protein>